<dbReference type="Pfam" id="PF09100">
    <property type="entry name" value="Qn_am_d_aIV"/>
    <property type="match status" value="1"/>
</dbReference>
<dbReference type="EMBL" id="FOGB01000001">
    <property type="protein sequence ID" value="SEQ04488.1"/>
    <property type="molecule type" value="Genomic_DNA"/>
</dbReference>
<reference evidence="8" key="1">
    <citation type="submission" date="2016-10" db="EMBL/GenBank/DDBJ databases">
        <authorList>
            <person name="Varghese N."/>
            <person name="Submissions S."/>
        </authorList>
    </citation>
    <scope>NUCLEOTIDE SEQUENCE [LARGE SCALE GENOMIC DNA]</scope>
    <source>
        <strain evidence="8">DSM 18887</strain>
    </source>
</reference>
<evidence type="ECO:0000259" key="4">
    <source>
        <dbReference type="Pfam" id="PF09099"/>
    </source>
</evidence>
<dbReference type="GO" id="GO:0020037">
    <property type="term" value="F:heme binding"/>
    <property type="evidence" value="ECO:0007669"/>
    <property type="project" value="InterPro"/>
</dbReference>
<dbReference type="InterPro" id="IPR036909">
    <property type="entry name" value="Cyt_c-like_dom_sf"/>
</dbReference>
<dbReference type="InterPro" id="IPR014756">
    <property type="entry name" value="Ig_E-set"/>
</dbReference>
<feature type="signal peptide" evidence="2">
    <location>
        <begin position="1"/>
        <end position="30"/>
    </location>
</feature>
<dbReference type="STRING" id="355243.SAMN03080615_00157"/>
<dbReference type="InterPro" id="IPR015182">
    <property type="entry name" value="QH-AmDH_asu_heme-bd_dom"/>
</dbReference>
<sequence length="531" mass="57372">MNNNKSKHALLSVSALALMGTMLTPAASWAMDGEKVIQEKCLSCHTRTGNPETPYSRISQQRKTPEGWQMTLQRMQHRNGLVLSSEETQAVIRYLSDTQGLAPSEAAPFRYVLEQKPNVVEDVDPAYKEMCARCHSNARFGLQRRTEDEWKELVNTHMAIHPTTELHALARDRRWYDIALNETAPKLAMDYAFNDAAWKQWQKMAKPKLEGSWSVAGYMPAKGDYSAILKVVKTSDNKYSVNLDGHYADGSLLSGNGAAQVFSGYEWRASLTIDGVSMRQVMAASTDGTSLTGRMYQSAHDEIGGDLRAVNGSAIVGLSPSALKQGETSEVTIFGGYLKGSVNLGAGVKVLKVLSRDADRVVVAAKASASATVGMRDVAVGATKAKAQLAVYDKVATVQVSPPQSLARIGGNGGKIPKVQSTYRALAFSAGKDGQPGTDDDLRLGYMPATWSLKPQNEVAEEDRDVEFAGTIDSNGVFTPGDTGPNPQRKMSTNNVGMLKVVASVKDGDSTVEGESDLLVAVPSYIKRAIQ</sequence>
<dbReference type="Gene3D" id="2.40.128.120">
    <property type="entry name" value="Quinohemoprotein amine dehydrogenase alpha subunit, domain 2"/>
    <property type="match status" value="1"/>
</dbReference>
<dbReference type="Gene3D" id="1.10.760.10">
    <property type="entry name" value="Cytochrome c-like domain"/>
    <property type="match status" value="1"/>
</dbReference>
<dbReference type="Proteomes" id="UP000198749">
    <property type="component" value="Unassembled WGS sequence"/>
</dbReference>
<dbReference type="InterPro" id="IPR015184">
    <property type="entry name" value="QH-AmDH_asu_dom_IV"/>
</dbReference>
<feature type="domain" description="Quinohemoprotein amine dehydrogenase alpha subunit" evidence="4">
    <location>
        <begin position="315"/>
        <end position="393"/>
    </location>
</feature>
<protein>
    <submittedName>
        <fullName evidence="7">Quinohemoprotein amine dehydrogenase</fullName>
    </submittedName>
</protein>
<evidence type="ECO:0000259" key="5">
    <source>
        <dbReference type="Pfam" id="PF09100"/>
    </source>
</evidence>
<dbReference type="Pfam" id="PF14930">
    <property type="entry name" value="Qn_am_d_aII"/>
    <property type="match status" value="1"/>
</dbReference>
<dbReference type="SUPFAM" id="SSF81296">
    <property type="entry name" value="E set domains"/>
    <property type="match status" value="2"/>
</dbReference>
<feature type="chain" id="PRO_5011617281" evidence="2">
    <location>
        <begin position="31"/>
        <end position="531"/>
    </location>
</feature>
<evidence type="ECO:0000259" key="3">
    <source>
        <dbReference type="Pfam" id="PF09098"/>
    </source>
</evidence>
<dbReference type="InterPro" id="IPR013783">
    <property type="entry name" value="Ig-like_fold"/>
</dbReference>
<dbReference type="RefSeq" id="WP_091352651.1">
    <property type="nucleotide sequence ID" value="NZ_AP025284.1"/>
</dbReference>
<feature type="region of interest" description="Disordered" evidence="1">
    <location>
        <begin position="472"/>
        <end position="492"/>
    </location>
</feature>
<keyword evidence="8" id="KW-1185">Reference proteome</keyword>
<dbReference type="SUPFAM" id="SSF46626">
    <property type="entry name" value="Cytochrome c"/>
    <property type="match status" value="2"/>
</dbReference>
<evidence type="ECO:0000256" key="2">
    <source>
        <dbReference type="SAM" id="SignalP"/>
    </source>
</evidence>
<proteinExistence type="predicted"/>
<dbReference type="InterPro" id="IPR036718">
    <property type="entry name" value="H-AmDH_asu_dom2_sf"/>
</dbReference>
<dbReference type="GO" id="GO:0009055">
    <property type="term" value="F:electron transfer activity"/>
    <property type="evidence" value="ECO:0007669"/>
    <property type="project" value="InterPro"/>
</dbReference>
<evidence type="ECO:0000256" key="1">
    <source>
        <dbReference type="SAM" id="MobiDB-lite"/>
    </source>
</evidence>
<dbReference type="Pfam" id="PF09098">
    <property type="entry name" value="Dehyd-heme_bind"/>
    <property type="match status" value="1"/>
</dbReference>
<organism evidence="7 8">
    <name type="scientific">Amphritea atlantica</name>
    <dbReference type="NCBI Taxonomy" id="355243"/>
    <lineage>
        <taxon>Bacteria</taxon>
        <taxon>Pseudomonadati</taxon>
        <taxon>Pseudomonadota</taxon>
        <taxon>Gammaproteobacteria</taxon>
        <taxon>Oceanospirillales</taxon>
        <taxon>Oceanospirillaceae</taxon>
        <taxon>Amphritea</taxon>
    </lineage>
</organism>
<dbReference type="Gene3D" id="2.60.40.10">
    <property type="entry name" value="Immunoglobulins"/>
    <property type="match status" value="2"/>
</dbReference>
<dbReference type="InterPro" id="IPR009111">
    <property type="entry name" value="QH-AmDH_asu_dom2"/>
</dbReference>
<gene>
    <name evidence="7" type="ORF">SAMN03080615_00157</name>
</gene>
<name>A0A1H9CV86_9GAMM</name>
<dbReference type="OrthoDB" id="5345472at2"/>
<dbReference type="InterPro" id="IPR023887">
    <property type="entry name" value="QH-AmDH_asu"/>
</dbReference>
<dbReference type="Pfam" id="PF09099">
    <property type="entry name" value="Qn_am_d_aIII"/>
    <property type="match status" value="1"/>
</dbReference>
<dbReference type="NCBIfam" id="TIGR03908">
    <property type="entry name" value="QH_alpha"/>
    <property type="match status" value="1"/>
</dbReference>
<evidence type="ECO:0000313" key="7">
    <source>
        <dbReference type="EMBL" id="SEQ04488.1"/>
    </source>
</evidence>
<dbReference type="InterPro" id="IPR015183">
    <property type="entry name" value="QH-AmDH_asu_dom_III"/>
</dbReference>
<keyword evidence="2" id="KW-0732">Signal</keyword>
<feature type="domain" description="Quinohemoprotein amine dehydrogenase alpha subunit" evidence="5">
    <location>
        <begin position="398"/>
        <end position="527"/>
    </location>
</feature>
<feature type="domain" description="Quinohemoprotein amine dehydrogenase alpha subunit haem binding" evidence="3">
    <location>
        <begin position="32"/>
        <end position="198"/>
    </location>
</feature>
<feature type="domain" description="Quinohemoprotein amine dehydrogenase alpha subunit" evidence="6">
    <location>
        <begin position="208"/>
        <end position="310"/>
    </location>
</feature>
<accession>A0A1H9CV86</accession>
<evidence type="ECO:0000313" key="8">
    <source>
        <dbReference type="Proteomes" id="UP000198749"/>
    </source>
</evidence>
<evidence type="ECO:0000259" key="6">
    <source>
        <dbReference type="Pfam" id="PF14930"/>
    </source>
</evidence>
<dbReference type="SUPFAM" id="SSF69298">
    <property type="entry name" value="Quinohemoprotein amine dehydrogenase A chain, domain 3"/>
    <property type="match status" value="1"/>
</dbReference>
<dbReference type="AlphaFoldDB" id="A0A1H9CV86"/>